<keyword evidence="1" id="KW-0732">Signal</keyword>
<dbReference type="SUPFAM" id="SSF52266">
    <property type="entry name" value="SGNH hydrolase"/>
    <property type="match status" value="1"/>
</dbReference>
<keyword evidence="4" id="KW-1185">Reference proteome</keyword>
<dbReference type="Gene3D" id="3.40.50.1110">
    <property type="entry name" value="SGNH hydrolase"/>
    <property type="match status" value="1"/>
</dbReference>
<dbReference type="Proteomes" id="UP001279660">
    <property type="component" value="Unassembled WGS sequence"/>
</dbReference>
<evidence type="ECO:0000259" key="2">
    <source>
        <dbReference type="Pfam" id="PF13472"/>
    </source>
</evidence>
<name>A0ABU4PQ96_9SPHN</name>
<feature type="chain" id="PRO_5045411485" evidence="1">
    <location>
        <begin position="21"/>
        <end position="250"/>
    </location>
</feature>
<reference evidence="3 4" key="1">
    <citation type="submission" date="2023-11" db="EMBL/GenBank/DDBJ databases">
        <title>MicrobeMod: A computational toolkit for identifying prokaryotic methylation and restriction-modification with nanopore sequencing.</title>
        <authorList>
            <person name="Crits-Christoph A."/>
            <person name="Kang S.C."/>
            <person name="Lee H."/>
            <person name="Ostrov N."/>
        </authorList>
    </citation>
    <scope>NUCLEOTIDE SEQUENCE [LARGE SCALE GENOMIC DNA]</scope>
    <source>
        <strain evidence="3 4">ATCC 14820</strain>
    </source>
</reference>
<feature type="signal peptide" evidence="1">
    <location>
        <begin position="1"/>
        <end position="20"/>
    </location>
</feature>
<sequence length="250" mass="27025">MRHAMMLLSVLLPLAPAAHAQTPADAKARQAQEAEQRLHEDWAWLGRYQPANAALAPSATGQRVVFIGDSITQGWFDKVPSFFGPDRVDRGIGGQTTPQMVLRFHQDVIDLHPAAVQIMGGTNDIASNTGPMTLEQTQANIIMMCDLARANGTRVILASIPPAANFPWRPGLEVSSKIERMNAWLKRYAAQIGATYADYWSALHDGEAQRAAFTVDGVHPNEAGYAAMAPVAEAAIRDALARPAPVGLPR</sequence>
<dbReference type="InterPro" id="IPR051532">
    <property type="entry name" value="Ester_Hydrolysis_Enzymes"/>
</dbReference>
<comment type="caution">
    <text evidence="3">The sequence shown here is derived from an EMBL/GenBank/DDBJ whole genome shotgun (WGS) entry which is preliminary data.</text>
</comment>
<evidence type="ECO:0000313" key="3">
    <source>
        <dbReference type="EMBL" id="MDX5986316.1"/>
    </source>
</evidence>
<accession>A0ABU4PQ96</accession>
<gene>
    <name evidence="3" type="ORF">SIL82_18815</name>
</gene>
<dbReference type="InterPro" id="IPR013830">
    <property type="entry name" value="SGNH_hydro"/>
</dbReference>
<protein>
    <submittedName>
        <fullName evidence="3">GDSL-type esterase/lipase family protein</fullName>
    </submittedName>
</protein>
<dbReference type="RefSeq" id="WP_010406404.1">
    <property type="nucleotide sequence ID" value="NZ_JAWXXV010000001.1"/>
</dbReference>
<dbReference type="Pfam" id="PF13472">
    <property type="entry name" value="Lipase_GDSL_2"/>
    <property type="match status" value="1"/>
</dbReference>
<evidence type="ECO:0000256" key="1">
    <source>
        <dbReference type="SAM" id="SignalP"/>
    </source>
</evidence>
<feature type="domain" description="SGNH hydrolase-type esterase" evidence="2">
    <location>
        <begin position="66"/>
        <end position="227"/>
    </location>
</feature>
<organism evidence="3 4">
    <name type="scientific">Sphingomonas echinoides</name>
    <dbReference type="NCBI Taxonomy" id="59803"/>
    <lineage>
        <taxon>Bacteria</taxon>
        <taxon>Pseudomonadati</taxon>
        <taxon>Pseudomonadota</taxon>
        <taxon>Alphaproteobacteria</taxon>
        <taxon>Sphingomonadales</taxon>
        <taxon>Sphingomonadaceae</taxon>
        <taxon>Sphingomonas</taxon>
    </lineage>
</organism>
<dbReference type="EMBL" id="JAWXXV010000001">
    <property type="protein sequence ID" value="MDX5986316.1"/>
    <property type="molecule type" value="Genomic_DNA"/>
</dbReference>
<dbReference type="PANTHER" id="PTHR30383:SF5">
    <property type="entry name" value="SGNH HYDROLASE-TYPE ESTERASE DOMAIN-CONTAINING PROTEIN"/>
    <property type="match status" value="1"/>
</dbReference>
<evidence type="ECO:0000313" key="4">
    <source>
        <dbReference type="Proteomes" id="UP001279660"/>
    </source>
</evidence>
<dbReference type="PANTHER" id="PTHR30383">
    <property type="entry name" value="THIOESTERASE 1/PROTEASE 1/LYSOPHOSPHOLIPASE L1"/>
    <property type="match status" value="1"/>
</dbReference>
<dbReference type="InterPro" id="IPR036514">
    <property type="entry name" value="SGNH_hydro_sf"/>
</dbReference>
<proteinExistence type="predicted"/>